<dbReference type="Pfam" id="PF12530">
    <property type="entry name" value="DUF3730"/>
    <property type="match status" value="1"/>
</dbReference>
<dbReference type="Proteomes" id="UP000092461">
    <property type="component" value="Unassembled WGS sequence"/>
</dbReference>
<dbReference type="InterPro" id="IPR045163">
    <property type="entry name" value="Focadhesin/RST1"/>
</dbReference>
<keyword evidence="4" id="KW-1185">Reference proteome</keyword>
<dbReference type="EMBL" id="AJWK01011193">
    <property type="status" value="NOT_ANNOTATED_CDS"/>
    <property type="molecule type" value="Genomic_DNA"/>
</dbReference>
<feature type="domain" description="DUF3730" evidence="1">
    <location>
        <begin position="654"/>
        <end position="874"/>
    </location>
</feature>
<dbReference type="SUPFAM" id="SSF48371">
    <property type="entry name" value="ARM repeat"/>
    <property type="match status" value="1"/>
</dbReference>
<reference evidence="3" key="3">
    <citation type="submission" date="2020-05" db="UniProtKB">
        <authorList>
            <consortium name="EnsemblMetazoa"/>
        </authorList>
    </citation>
    <scope>IDENTIFICATION</scope>
    <source>
        <strain evidence="3">Jacobina</strain>
    </source>
</reference>
<dbReference type="GO" id="GO:0060147">
    <property type="term" value="P:regulation of post-transcriptional gene silencing"/>
    <property type="evidence" value="ECO:0007669"/>
    <property type="project" value="InterPro"/>
</dbReference>
<dbReference type="InterPro" id="IPR016024">
    <property type="entry name" value="ARM-type_fold"/>
</dbReference>
<reference evidence="2" key="2">
    <citation type="journal article" date="2020" name="BMC">
        <title>Leishmania infection induces a limited differential gene expression in the sand fly midgut.</title>
        <authorList>
            <person name="Coutinho-Abreu I.V."/>
            <person name="Serafim T.D."/>
            <person name="Meneses C."/>
            <person name="Kamhawi S."/>
            <person name="Oliveira F."/>
            <person name="Valenzuela J.G."/>
        </authorList>
    </citation>
    <scope>NUCLEOTIDE SEQUENCE</scope>
    <source>
        <strain evidence="2">Jacobina</strain>
        <tissue evidence="2">Midgut</tissue>
    </source>
</reference>
<dbReference type="EMBL" id="AJWK01011191">
    <property type="status" value="NOT_ANNOTATED_CDS"/>
    <property type="molecule type" value="Genomic_DNA"/>
</dbReference>
<name>A0A1B0GI29_LUTLO</name>
<evidence type="ECO:0000313" key="3">
    <source>
        <dbReference type="EnsemblMetazoa" id="LLOJ003514-PA"/>
    </source>
</evidence>
<dbReference type="VEuPathDB" id="VectorBase:LLOJ003514"/>
<proteinExistence type="predicted"/>
<accession>A0A1B0GI29</accession>
<reference evidence="4" key="1">
    <citation type="submission" date="2012-05" db="EMBL/GenBank/DDBJ databases">
        <title>Whole Genome Assembly of Lutzomyia longipalpis.</title>
        <authorList>
            <person name="Richards S."/>
            <person name="Qu C."/>
            <person name="Dillon R."/>
            <person name="Worley K."/>
            <person name="Scherer S."/>
            <person name="Batterton M."/>
            <person name="Taylor A."/>
            <person name="Hawes A."/>
            <person name="Hernandez B."/>
            <person name="Kovar C."/>
            <person name="Mandapat C."/>
            <person name="Pham C."/>
            <person name="Qu C."/>
            <person name="Jing C."/>
            <person name="Bess C."/>
            <person name="Bandaranaike D."/>
            <person name="Ngo D."/>
            <person name="Ongeri F."/>
            <person name="Arias F."/>
            <person name="Lara F."/>
            <person name="Weissenberger G."/>
            <person name="Kamau G."/>
            <person name="Han H."/>
            <person name="Shen H."/>
            <person name="Dinh H."/>
            <person name="Khalil I."/>
            <person name="Jones J."/>
            <person name="Shafer J."/>
            <person name="Jayaseelan J."/>
            <person name="Quiroz J."/>
            <person name="Blankenburg K."/>
            <person name="Nguyen L."/>
            <person name="Jackson L."/>
            <person name="Francisco L."/>
            <person name="Tang L.-Y."/>
            <person name="Pu L.-L."/>
            <person name="Perales L."/>
            <person name="Lorensuhewa L."/>
            <person name="Munidasa M."/>
            <person name="Coyle M."/>
            <person name="Taylor M."/>
            <person name="Puazo M."/>
            <person name="Firestine M."/>
            <person name="Scheel M."/>
            <person name="Javaid M."/>
            <person name="Wang M."/>
            <person name="Li M."/>
            <person name="Tabassum N."/>
            <person name="Saada N."/>
            <person name="Osuji N."/>
            <person name="Aqrawi P."/>
            <person name="Fu Q."/>
            <person name="Thornton R."/>
            <person name="Raj R."/>
            <person name="Goodspeed R."/>
            <person name="Mata R."/>
            <person name="Najjar R."/>
            <person name="Gubbala S."/>
            <person name="Lee S."/>
            <person name="Denson S."/>
            <person name="Patil S."/>
            <person name="Macmil S."/>
            <person name="Qi S."/>
            <person name="Matskevitch T."/>
            <person name="Palculict T."/>
            <person name="Mathew T."/>
            <person name="Vee V."/>
            <person name="Velamala V."/>
            <person name="Korchina V."/>
            <person name="Cai W."/>
            <person name="Liu W."/>
            <person name="Dai W."/>
            <person name="Zou X."/>
            <person name="Zhu Y."/>
            <person name="Zhang Y."/>
            <person name="Wu Y.-Q."/>
            <person name="Xin Y."/>
            <person name="Nazarath L."/>
            <person name="Kovar C."/>
            <person name="Han Y."/>
            <person name="Muzny D."/>
            <person name="Gibbs R."/>
        </authorList>
    </citation>
    <scope>NUCLEOTIDE SEQUENCE [LARGE SCALE GENOMIC DNA]</scope>
    <source>
        <strain evidence="4">Jacobina</strain>
    </source>
</reference>
<sequence length="1335" mass="152005">MSQKSDLAQSTDNEEKTLMSACVSENYTVGLLGCHILAKAAEEDTLSVPQVRTVLLSLLPNAEGARFAAISGALCEVAVTEFRKQCKSAQGKYTCPYGLQHPEHPFIAILNAKKGHGQEIAVIVKELFNHQDKDICNASTEFLRPVFLYVVRNIEIIPSARTLWSLLIQQSVKSDHGSDLFFDCLMWKSDLAQVNALQSTTKIAAWLAKLYRTIKEKKSSKQSTDNEEKTLMSACVSENYTVGLLGCHILAKAAEEDTLSVPQVRTVLLSLLPNAEGARFAAISGALCEVAVTEFRKQCKSAQGKYTCPYGLQHPEHPFIAILNAKKGHGQEIAIIVKELFNHQDKDICNASTEFLRPVFLYVVRNIEIIPSARTLWSLLIQQSVKSDHGSDLFFDCLMWVSCQNSTLLTNILLNDALEAMAPKKKPKNTLKVLLKLLVSLLNQLKLGLDPRMSFSLIMRALQSDLNTNNLPHGLILLICIDLLDDIPPIYVGDLLTVIRHLVLYCPLRSFLIHRMLLDSLILWSVEETTISDGAKQDIKLLKEHVEKQKVLEKDYIFNSLDVSLEDRMVGLYVDIEGIRSYLDEMLNDIELIGLGVLEELVAIKEPTIRRLLCKMMKGMLLSHDVVPVERLAKITPFLSKILQGNEDMASKFLTTFQYEIERVNGSVLKLELLRGVIECGHHRSNIQAILTLLRNFGEKNKDFEGDVLKLYLRLWQIDGRTYQYLYDQISQGRRNSSRQVNLVRVEVIKTICEKSPTQHGADLVAHLSDVLNQSSSPTDDGAVICIVMETIILLCESHTVSIVGIWKALGFAFRYEKRPKVLMSLCKFFGEFPKYANTTPEYNNMAKEIYQRLWTYALTSKFPEVQKEAFEALGMFPLDMITLKEIPEQFRENLKLPKSKLGPDVDVLETLTYIPGPIFDGKFRNTVEVSTTYHLAKGEPEDLSYLPPKSILKPIVKFIHQQAAVRSHEASDDFNLIHCMRILSRKFPKPIPPVNCQSVISGTAKRFLCNYLEKFTPSFVGEDCDEDVEITAAFDKLPTLLNTVDPLLVRKYIKRCFKSNYETTYPAFERFLGAKMKEIADDLTEQHLALLVEPILDALEACRAELNESVTEVFCDIFRPFKRKHLSFWVDFASRQHEAFKRSICWKLAQDFKDIKMLDPIIKHISDPTSGYDGSTQWENVVDLVCDMRPLFEAFQDNPEKCLNWCLDLLADMQFSMEHGLLHDFECYADVFTRAITLISGYDVIQYEIYDDGTRSNYEAFPHALLVLSEMKDWKDQCGQIFDFLYEFLNNDLIHEKDFCDWKIFKKAIIYSKDLPYFSNKATWAKIMMKIKCL</sequence>
<dbReference type="EMBL" id="GITU01004156">
    <property type="protein sequence ID" value="MBC1172859.1"/>
    <property type="molecule type" value="Transcribed_RNA"/>
</dbReference>
<dbReference type="VEuPathDB" id="VectorBase:LLONM1_005493"/>
<dbReference type="InterPro" id="IPR022542">
    <property type="entry name" value="FOCAD/RST1_DUF3730"/>
</dbReference>
<protein>
    <recommendedName>
        <fullName evidence="1">DUF3730 domain-containing protein</fullName>
    </recommendedName>
</protein>
<evidence type="ECO:0000313" key="2">
    <source>
        <dbReference type="EMBL" id="MBC1172859.1"/>
    </source>
</evidence>
<dbReference type="PANTHER" id="PTHR16212:SF4">
    <property type="entry name" value="FOCADHESIN"/>
    <property type="match status" value="1"/>
</dbReference>
<organism evidence="3 4">
    <name type="scientific">Lutzomyia longipalpis</name>
    <name type="common">Sand fly</name>
    <dbReference type="NCBI Taxonomy" id="7200"/>
    <lineage>
        <taxon>Eukaryota</taxon>
        <taxon>Metazoa</taxon>
        <taxon>Ecdysozoa</taxon>
        <taxon>Arthropoda</taxon>
        <taxon>Hexapoda</taxon>
        <taxon>Insecta</taxon>
        <taxon>Pterygota</taxon>
        <taxon>Neoptera</taxon>
        <taxon>Endopterygota</taxon>
        <taxon>Diptera</taxon>
        <taxon>Nematocera</taxon>
        <taxon>Psychodoidea</taxon>
        <taxon>Psychodidae</taxon>
        <taxon>Lutzomyia</taxon>
        <taxon>Lutzomyia</taxon>
    </lineage>
</organism>
<dbReference type="EMBL" id="AJWK01011192">
    <property type="status" value="NOT_ANNOTATED_CDS"/>
    <property type="molecule type" value="Genomic_DNA"/>
</dbReference>
<evidence type="ECO:0000313" key="4">
    <source>
        <dbReference type="Proteomes" id="UP000092461"/>
    </source>
</evidence>
<evidence type="ECO:0000259" key="1">
    <source>
        <dbReference type="Pfam" id="PF12530"/>
    </source>
</evidence>
<dbReference type="EnsemblMetazoa" id="LLOJ003514-RA">
    <property type="protein sequence ID" value="LLOJ003514-PA"/>
    <property type="gene ID" value="LLOJ003514"/>
</dbReference>
<dbReference type="PANTHER" id="PTHR16212">
    <property type="entry name" value="FOCADHESIN FAMILY MEMBER"/>
    <property type="match status" value="1"/>
</dbReference>